<name>A0A6J1FCX1_CUCMO</name>
<gene>
    <name evidence="9" type="primary">LOC111442857</name>
</gene>
<dbReference type="KEGG" id="cmos:111442857"/>
<evidence type="ECO:0000256" key="6">
    <source>
        <dbReference type="ARBA" id="ARBA00048718"/>
    </source>
</evidence>
<dbReference type="AlphaFoldDB" id="A0A6J1FCX1"/>
<comment type="catalytic activity">
    <reaction evidence="6">
        <text>a uridine in tRNA + S-adenosyl-L-methionine = a 3-[(3S)-3-amino-3-carboxypropyl]uridine in tRNA + S-methyl-5'-thioadenosine + H(+)</text>
        <dbReference type="Rhea" id="RHEA:62432"/>
        <dbReference type="Rhea" id="RHEA-COMP:13339"/>
        <dbReference type="Rhea" id="RHEA-COMP:16092"/>
        <dbReference type="ChEBI" id="CHEBI:15378"/>
        <dbReference type="ChEBI" id="CHEBI:17509"/>
        <dbReference type="ChEBI" id="CHEBI:59789"/>
        <dbReference type="ChEBI" id="CHEBI:65315"/>
        <dbReference type="ChEBI" id="CHEBI:82930"/>
        <dbReference type="EC" id="2.5.1.25"/>
    </reaction>
</comment>
<evidence type="ECO:0000256" key="4">
    <source>
        <dbReference type="ARBA" id="ARBA00022694"/>
    </source>
</evidence>
<dbReference type="SMART" id="SM01144">
    <property type="entry name" value="DTW"/>
    <property type="match status" value="1"/>
</dbReference>
<reference evidence="9" key="1">
    <citation type="submission" date="2025-08" db="UniProtKB">
        <authorList>
            <consortium name="RefSeq"/>
        </authorList>
    </citation>
    <scope>IDENTIFICATION</scope>
    <source>
        <tissue evidence="9">Young leaves</tissue>
    </source>
</reference>
<keyword evidence="4" id="KW-0819">tRNA processing</keyword>
<keyword evidence="2" id="KW-0808">Transferase</keyword>
<dbReference type="InterPro" id="IPR005636">
    <property type="entry name" value="DTW"/>
</dbReference>
<evidence type="ECO:0000259" key="7">
    <source>
        <dbReference type="SMART" id="SM01144"/>
    </source>
</evidence>
<dbReference type="Proteomes" id="UP000504609">
    <property type="component" value="Unplaced"/>
</dbReference>
<dbReference type="GO" id="GO:0008033">
    <property type="term" value="P:tRNA processing"/>
    <property type="evidence" value="ECO:0007669"/>
    <property type="project" value="UniProtKB-KW"/>
</dbReference>
<dbReference type="EC" id="2.5.1.25" evidence="1"/>
<accession>A0A6J1FCX1</accession>
<organism evidence="8 9">
    <name type="scientific">Cucurbita moschata</name>
    <name type="common">Winter crookneck squash</name>
    <name type="synonym">Cucurbita pepo var. moschata</name>
    <dbReference type="NCBI Taxonomy" id="3662"/>
    <lineage>
        <taxon>Eukaryota</taxon>
        <taxon>Viridiplantae</taxon>
        <taxon>Streptophyta</taxon>
        <taxon>Embryophyta</taxon>
        <taxon>Tracheophyta</taxon>
        <taxon>Spermatophyta</taxon>
        <taxon>Magnoliopsida</taxon>
        <taxon>eudicotyledons</taxon>
        <taxon>Gunneridae</taxon>
        <taxon>Pentapetalae</taxon>
        <taxon>rosids</taxon>
        <taxon>fabids</taxon>
        <taxon>Cucurbitales</taxon>
        <taxon>Cucurbitaceae</taxon>
        <taxon>Cucurbiteae</taxon>
        <taxon>Cucurbita</taxon>
    </lineage>
</organism>
<dbReference type="PANTHER" id="PTHR21392:SF0">
    <property type="entry name" value="TRNA-URIDINE AMINOCARBOXYPROPYLTRANSFERASE 2"/>
    <property type="match status" value="1"/>
</dbReference>
<keyword evidence="3" id="KW-0949">S-adenosyl-L-methionine</keyword>
<dbReference type="InterPro" id="IPR039262">
    <property type="entry name" value="DTWD2/TAPT"/>
</dbReference>
<sequence length="362" mass="41118">MLHFRFRIRFGNSKNPLNRFPPNHLQFKLLQTLAMADVPPSTGRLVCPSCSKPARICLCSRLHNPSLENSVGVIILQHSLEKKHPLNSSRIAKLGLKNVEIAPVSDVNFEARFTIRLPELNSDEEFSFGNGQNAAQKPQIQVQNRDESLVGKPTCTKSDEGAAITATIGKYGVVNSFKHIWMHQPSLQDLKIDEIFASPEIRSSMAKGFIVKKLQKRQVDESKELEEYAEFEIEVPPKSVLLFPSDNAFTVNDDDVHSSDFHVNNLIVLDGTWAKAKRMYNENPWLRLLPHMKLDLEKMSLYSEVRRQPKTGFLSTIESIVYALKVIGDHPEGLDDLLDVFESMIGDQRRCKDERLRITTQI</sequence>
<evidence type="ECO:0000256" key="3">
    <source>
        <dbReference type="ARBA" id="ARBA00022691"/>
    </source>
</evidence>
<comment type="similarity">
    <text evidence="5">Belongs to the TDD superfamily. DTWD2 family.</text>
</comment>
<dbReference type="RefSeq" id="XP_022936180.1">
    <property type="nucleotide sequence ID" value="XM_023080412.1"/>
</dbReference>
<dbReference type="GeneID" id="111442857"/>
<feature type="domain" description="DTW" evidence="7">
    <location>
        <begin position="43"/>
        <end position="353"/>
    </location>
</feature>
<evidence type="ECO:0000313" key="9">
    <source>
        <dbReference type="RefSeq" id="XP_022936180.1"/>
    </source>
</evidence>
<protein>
    <recommendedName>
        <fullName evidence="1">tRNA-uridine aminocarboxypropyltransferase</fullName>
        <ecNumber evidence="1">2.5.1.25</ecNumber>
    </recommendedName>
</protein>
<dbReference type="PANTHER" id="PTHR21392">
    <property type="entry name" value="TRNA-URIDINE AMINOCARBOXYPROPYLTRANSFERASE 2"/>
    <property type="match status" value="1"/>
</dbReference>
<dbReference type="Pfam" id="PF03942">
    <property type="entry name" value="DTW"/>
    <property type="match status" value="2"/>
</dbReference>
<evidence type="ECO:0000256" key="2">
    <source>
        <dbReference type="ARBA" id="ARBA00022679"/>
    </source>
</evidence>
<dbReference type="GO" id="GO:0016432">
    <property type="term" value="F:tRNA-uridine aminocarboxypropyltransferase activity"/>
    <property type="evidence" value="ECO:0007669"/>
    <property type="project" value="UniProtKB-EC"/>
</dbReference>
<evidence type="ECO:0000313" key="8">
    <source>
        <dbReference type="Proteomes" id="UP000504609"/>
    </source>
</evidence>
<evidence type="ECO:0000256" key="5">
    <source>
        <dbReference type="ARBA" id="ARBA00034489"/>
    </source>
</evidence>
<proteinExistence type="inferred from homology"/>
<evidence type="ECO:0000256" key="1">
    <source>
        <dbReference type="ARBA" id="ARBA00012386"/>
    </source>
</evidence>
<keyword evidence="8" id="KW-1185">Reference proteome</keyword>